<evidence type="ECO:0000313" key="3">
    <source>
        <dbReference type="Proteomes" id="UP000288096"/>
    </source>
</evidence>
<dbReference type="EMBL" id="BEXT01000001">
    <property type="protein sequence ID" value="GBC61479.1"/>
    <property type="molecule type" value="Genomic_DNA"/>
</dbReference>
<name>A0A401FX09_9BACT</name>
<dbReference type="OrthoDB" id="9776116at2"/>
<protein>
    <submittedName>
        <fullName evidence="2">DUF58 domain-containing protein</fullName>
    </submittedName>
</protein>
<reference evidence="3" key="2">
    <citation type="submission" date="2019-01" db="EMBL/GenBank/DDBJ databases">
        <title>Genome sequence of Desulfonema ishimotonii strain Tokyo 01.</title>
        <authorList>
            <person name="Fukui M."/>
        </authorList>
    </citation>
    <scope>NUCLEOTIDE SEQUENCE [LARGE SCALE GENOMIC DNA]</scope>
    <source>
        <strain evidence="3">Tokyo 01</strain>
    </source>
</reference>
<organism evidence="2 3">
    <name type="scientific">Desulfonema ishimotonii</name>
    <dbReference type="NCBI Taxonomy" id="45657"/>
    <lineage>
        <taxon>Bacteria</taxon>
        <taxon>Pseudomonadati</taxon>
        <taxon>Thermodesulfobacteriota</taxon>
        <taxon>Desulfobacteria</taxon>
        <taxon>Desulfobacterales</taxon>
        <taxon>Desulfococcaceae</taxon>
        <taxon>Desulfonema</taxon>
    </lineage>
</organism>
<proteinExistence type="predicted"/>
<reference evidence="3" key="1">
    <citation type="submission" date="2017-11" db="EMBL/GenBank/DDBJ databases">
        <authorList>
            <person name="Watanabe M."/>
            <person name="Kojima H."/>
        </authorList>
    </citation>
    <scope>NUCLEOTIDE SEQUENCE [LARGE SCALE GENOMIC DNA]</scope>
    <source>
        <strain evidence="3">Tokyo 01</strain>
    </source>
</reference>
<gene>
    <name evidence="2" type="ORF">DENIS_2441</name>
</gene>
<dbReference type="InterPro" id="IPR002881">
    <property type="entry name" value="DUF58"/>
</dbReference>
<dbReference type="Proteomes" id="UP000288096">
    <property type="component" value="Unassembled WGS sequence"/>
</dbReference>
<dbReference type="AlphaFoldDB" id="A0A401FX09"/>
<evidence type="ECO:0000313" key="2">
    <source>
        <dbReference type="EMBL" id="GBC61479.1"/>
    </source>
</evidence>
<dbReference type="RefSeq" id="WP_124328765.1">
    <property type="nucleotide sequence ID" value="NZ_BEXT01000001.1"/>
</dbReference>
<accession>A0A401FX09</accession>
<feature type="domain" description="DUF58" evidence="1">
    <location>
        <begin position="47"/>
        <end position="243"/>
    </location>
</feature>
<dbReference type="PANTHER" id="PTHR33608:SF6">
    <property type="entry name" value="BLL2464 PROTEIN"/>
    <property type="match status" value="1"/>
</dbReference>
<sequence>MTDPSGQNRLLSRQEMIDIFVRHRVASPFPGDWESIFRGSGYEFWSLREMVAGDSVRSVDWKATAKTGRHYVREYLAESGFNLMILCDISQSVAFGRKALLQANIATALAFAAAKTNNGCGLILFADDVRACIPPRMGWDHFRRVADALLNAVPVACPTTDLNRALARLVTELPESLTFILSDFLYPFESRFSFRAPPGPQRHEVRAIQVLETSEVALPPGSEGLLRLRDSETGETRMLDLSRWAQYNADMKKRLAAIREQVNRAGIELLRLTPADNFITEINAFMR</sequence>
<comment type="caution">
    <text evidence="2">The sequence shown here is derived from an EMBL/GenBank/DDBJ whole genome shotgun (WGS) entry which is preliminary data.</text>
</comment>
<keyword evidence="3" id="KW-1185">Reference proteome</keyword>
<dbReference type="PANTHER" id="PTHR33608">
    <property type="entry name" value="BLL2464 PROTEIN"/>
    <property type="match status" value="1"/>
</dbReference>
<dbReference type="InterPro" id="IPR036465">
    <property type="entry name" value="vWFA_dom_sf"/>
</dbReference>
<evidence type="ECO:0000259" key="1">
    <source>
        <dbReference type="Pfam" id="PF01882"/>
    </source>
</evidence>
<dbReference type="SUPFAM" id="SSF53300">
    <property type="entry name" value="vWA-like"/>
    <property type="match status" value="1"/>
</dbReference>
<dbReference type="Pfam" id="PF01882">
    <property type="entry name" value="DUF58"/>
    <property type="match status" value="1"/>
</dbReference>